<dbReference type="EMBL" id="LBQW01000009">
    <property type="protein sequence ID" value="KKP85724.1"/>
    <property type="molecule type" value="Genomic_DNA"/>
</dbReference>
<dbReference type="AlphaFoldDB" id="A0A0G0CV62"/>
<dbReference type="Pfam" id="PF07963">
    <property type="entry name" value="N_methyl"/>
    <property type="match status" value="1"/>
</dbReference>
<proteinExistence type="predicted"/>
<keyword evidence="1" id="KW-0472">Membrane</keyword>
<evidence type="ECO:0000313" key="3">
    <source>
        <dbReference type="Proteomes" id="UP000186383"/>
    </source>
</evidence>
<sequence>MNKINLQIKRARPAKPWRSRGYTIIETMIAISIFLVVVMIGMGALLNANLIQQKSQNMRSIMDNLSFIMEDMSRNLRTGSAYVSSSVSEISFETATGEQWAYKIESGNIDKSTDGGTIWVNLNPVGEIIIDETVSGFSVIGAEPPPPGDSQQPFVTIRLVGNITYKDIVTPFSLQTSVSQRLLDR</sequence>
<organism evidence="2 3">
    <name type="scientific">Candidatus Nomurabacteria bacterium GW2011_GWA1_35_8</name>
    <dbReference type="NCBI Taxonomy" id="1618727"/>
    <lineage>
        <taxon>Bacteria</taxon>
        <taxon>Candidatus Nomuraibacteriota</taxon>
    </lineage>
</organism>
<evidence type="ECO:0000313" key="2">
    <source>
        <dbReference type="EMBL" id="KKP85724.1"/>
    </source>
</evidence>
<protein>
    <recommendedName>
        <fullName evidence="4">Prepilin-type N-terminal cleavage/methylation domain-containing protein</fullName>
    </recommendedName>
</protein>
<dbReference type="InterPro" id="IPR012902">
    <property type="entry name" value="N_methyl_site"/>
</dbReference>
<feature type="transmembrane region" description="Helical" evidence="1">
    <location>
        <begin position="21"/>
        <end position="46"/>
    </location>
</feature>
<reference evidence="2 3" key="1">
    <citation type="journal article" date="2015" name="Nature">
        <title>rRNA introns, odd ribosomes, and small enigmatic genomes across a large radiation of phyla.</title>
        <authorList>
            <person name="Brown C.T."/>
            <person name="Hug L.A."/>
            <person name="Thomas B.C."/>
            <person name="Sharon I."/>
            <person name="Castelle C.J."/>
            <person name="Singh A."/>
            <person name="Wilkins M.J."/>
            <person name="Williams K.H."/>
            <person name="Banfield J.F."/>
        </authorList>
    </citation>
    <scope>NUCLEOTIDE SEQUENCE [LARGE SCALE GENOMIC DNA]</scope>
</reference>
<comment type="caution">
    <text evidence="2">The sequence shown here is derived from an EMBL/GenBank/DDBJ whole genome shotgun (WGS) entry which is preliminary data.</text>
</comment>
<evidence type="ECO:0000256" key="1">
    <source>
        <dbReference type="SAM" id="Phobius"/>
    </source>
</evidence>
<evidence type="ECO:0008006" key="4">
    <source>
        <dbReference type="Google" id="ProtNLM"/>
    </source>
</evidence>
<gene>
    <name evidence="2" type="ORF">UR88_C0009G0006</name>
</gene>
<name>A0A0G0CV62_9BACT</name>
<keyword evidence="1" id="KW-0812">Transmembrane</keyword>
<dbReference type="NCBIfam" id="TIGR02532">
    <property type="entry name" value="IV_pilin_GFxxxE"/>
    <property type="match status" value="1"/>
</dbReference>
<accession>A0A0G0CV62</accession>
<dbReference type="Proteomes" id="UP000186383">
    <property type="component" value="Unassembled WGS sequence"/>
</dbReference>
<keyword evidence="1" id="KW-1133">Transmembrane helix</keyword>